<dbReference type="RefSeq" id="WP_013190880.1">
    <property type="nucleotide sequence ID" value="NC_014248.1"/>
</dbReference>
<dbReference type="Proteomes" id="UP000001511">
    <property type="component" value="Chromosome"/>
</dbReference>
<organism evidence="2 3">
    <name type="scientific">Nostoc azollae (strain 0708)</name>
    <name type="common">Anabaena azollae (strain 0708)</name>
    <dbReference type="NCBI Taxonomy" id="551115"/>
    <lineage>
        <taxon>Bacteria</taxon>
        <taxon>Bacillati</taxon>
        <taxon>Cyanobacteriota</taxon>
        <taxon>Cyanophyceae</taxon>
        <taxon>Nostocales</taxon>
        <taxon>Nostocaceae</taxon>
        <taxon>Trichormus</taxon>
    </lineage>
</organism>
<dbReference type="AlphaFoldDB" id="D7E565"/>
<gene>
    <name evidence="2" type="ordered locus">Aazo_1715</name>
</gene>
<dbReference type="HOGENOM" id="CLU_3064059_0_0_3"/>
<protein>
    <submittedName>
        <fullName evidence="2">Uncharacterized protein</fullName>
    </submittedName>
</protein>
<evidence type="ECO:0000256" key="1">
    <source>
        <dbReference type="SAM" id="MobiDB-lite"/>
    </source>
</evidence>
<dbReference type="STRING" id="551115.Aazo_1715"/>
<name>D7E565_NOSA0</name>
<feature type="region of interest" description="Disordered" evidence="1">
    <location>
        <begin position="1"/>
        <end position="40"/>
    </location>
</feature>
<keyword evidence="3" id="KW-1185">Reference proteome</keyword>
<evidence type="ECO:0000313" key="2">
    <source>
        <dbReference type="EMBL" id="ADI63862.1"/>
    </source>
</evidence>
<reference evidence="2 3" key="1">
    <citation type="journal article" date="2010" name="PLoS ONE">
        <title>Genome erosion in a nitrogen-fixing vertically transmitted endosymbiotic multicellular cyanobacterium.</title>
        <authorList>
            <person name="Ran L."/>
            <person name="Larsson J."/>
            <person name="Vigil-Stenman T."/>
            <person name="Nylander J.A."/>
            <person name="Ininbergs K."/>
            <person name="Zheng W.W."/>
            <person name="Lapidus A."/>
            <person name="Lowry S."/>
            <person name="Haselkorn R."/>
            <person name="Bergman B."/>
        </authorList>
    </citation>
    <scope>NUCLEOTIDE SEQUENCE [LARGE SCALE GENOMIC DNA]</scope>
    <source>
        <strain evidence="2 3">0708</strain>
    </source>
</reference>
<accession>D7E565</accession>
<evidence type="ECO:0000313" key="3">
    <source>
        <dbReference type="Proteomes" id="UP000001511"/>
    </source>
</evidence>
<feature type="compositionally biased region" description="Low complexity" evidence="1">
    <location>
        <begin position="21"/>
        <end position="35"/>
    </location>
</feature>
<sequence length="53" mass="5873">MIHQGVQKAAAWNHQHDTPIKKQQQKIQPKSASSSGLSAQERIDFLPNVPAIL</sequence>
<dbReference type="KEGG" id="naz:Aazo_1715"/>
<proteinExistence type="predicted"/>
<dbReference type="EMBL" id="CP002059">
    <property type="protein sequence ID" value="ADI63862.1"/>
    <property type="molecule type" value="Genomic_DNA"/>
</dbReference>